<evidence type="ECO:0000256" key="1">
    <source>
        <dbReference type="SAM" id="MobiDB-lite"/>
    </source>
</evidence>
<dbReference type="EMBL" id="JANPWB010000007">
    <property type="protein sequence ID" value="KAJ1170983.1"/>
    <property type="molecule type" value="Genomic_DNA"/>
</dbReference>
<proteinExistence type="predicted"/>
<sequence>MGLGLSGRTGARVDPAGRPDDTKGAPYSHVVQGTEARARKKGEATTEGARDARPAHPIPALSRWGPPEPQP</sequence>
<dbReference type="Proteomes" id="UP001066276">
    <property type="component" value="Chromosome 4_1"/>
</dbReference>
<keyword evidence="3" id="KW-1185">Reference proteome</keyword>
<accession>A0AAV7T3H5</accession>
<dbReference type="AlphaFoldDB" id="A0AAV7T3H5"/>
<organism evidence="2 3">
    <name type="scientific">Pleurodeles waltl</name>
    <name type="common">Iberian ribbed newt</name>
    <dbReference type="NCBI Taxonomy" id="8319"/>
    <lineage>
        <taxon>Eukaryota</taxon>
        <taxon>Metazoa</taxon>
        <taxon>Chordata</taxon>
        <taxon>Craniata</taxon>
        <taxon>Vertebrata</taxon>
        <taxon>Euteleostomi</taxon>
        <taxon>Amphibia</taxon>
        <taxon>Batrachia</taxon>
        <taxon>Caudata</taxon>
        <taxon>Salamandroidea</taxon>
        <taxon>Salamandridae</taxon>
        <taxon>Pleurodelinae</taxon>
        <taxon>Pleurodeles</taxon>
    </lineage>
</organism>
<gene>
    <name evidence="2" type="ORF">NDU88_002854</name>
</gene>
<feature type="region of interest" description="Disordered" evidence="1">
    <location>
        <begin position="1"/>
        <end position="71"/>
    </location>
</feature>
<evidence type="ECO:0000313" key="2">
    <source>
        <dbReference type="EMBL" id="KAJ1170983.1"/>
    </source>
</evidence>
<evidence type="ECO:0000313" key="3">
    <source>
        <dbReference type="Proteomes" id="UP001066276"/>
    </source>
</evidence>
<feature type="compositionally biased region" description="Basic and acidic residues" evidence="1">
    <location>
        <begin position="41"/>
        <end position="54"/>
    </location>
</feature>
<protein>
    <submittedName>
        <fullName evidence="2">Uncharacterized protein</fullName>
    </submittedName>
</protein>
<name>A0AAV7T3H5_PLEWA</name>
<reference evidence="2" key="1">
    <citation type="journal article" date="2022" name="bioRxiv">
        <title>Sequencing and chromosome-scale assembly of the giantPleurodeles waltlgenome.</title>
        <authorList>
            <person name="Brown T."/>
            <person name="Elewa A."/>
            <person name="Iarovenko S."/>
            <person name="Subramanian E."/>
            <person name="Araus A.J."/>
            <person name="Petzold A."/>
            <person name="Susuki M."/>
            <person name="Suzuki K.-i.T."/>
            <person name="Hayashi T."/>
            <person name="Toyoda A."/>
            <person name="Oliveira C."/>
            <person name="Osipova E."/>
            <person name="Leigh N.D."/>
            <person name="Simon A."/>
            <person name="Yun M.H."/>
        </authorList>
    </citation>
    <scope>NUCLEOTIDE SEQUENCE</scope>
    <source>
        <strain evidence="2">20211129_DDA</strain>
        <tissue evidence="2">Liver</tissue>
    </source>
</reference>
<comment type="caution">
    <text evidence="2">The sequence shown here is derived from an EMBL/GenBank/DDBJ whole genome shotgun (WGS) entry which is preliminary data.</text>
</comment>